<feature type="signal peptide" evidence="1">
    <location>
        <begin position="1"/>
        <end position="23"/>
    </location>
</feature>
<keyword evidence="3" id="KW-1185">Reference proteome</keyword>
<evidence type="ECO:0000313" key="3">
    <source>
        <dbReference type="Proteomes" id="UP000254925"/>
    </source>
</evidence>
<proteinExistence type="predicted"/>
<comment type="caution">
    <text evidence="2">The sequence shown here is derived from an EMBL/GenBank/DDBJ whole genome shotgun (WGS) entry which is preliminary data.</text>
</comment>
<accession>A0A370HPG9</accession>
<dbReference type="RefSeq" id="WP_147282369.1">
    <property type="nucleotide sequence ID" value="NZ_QQBB01000003.1"/>
</dbReference>
<reference evidence="2 3" key="1">
    <citation type="submission" date="2018-07" db="EMBL/GenBank/DDBJ databases">
        <title>Genomic Encyclopedia of Type Strains, Phase IV (KMG-IV): sequencing the most valuable type-strain genomes for metagenomic binning, comparative biology and taxonomic classification.</title>
        <authorList>
            <person name="Goeker M."/>
        </authorList>
    </citation>
    <scope>NUCLEOTIDE SEQUENCE [LARGE SCALE GENOMIC DNA]</scope>
    <source>
        <strain evidence="2 3">DSM 14364</strain>
    </source>
</reference>
<dbReference type="Proteomes" id="UP000254925">
    <property type="component" value="Unassembled WGS sequence"/>
</dbReference>
<sequence length="96" mass="10625">MARSFRWLLATTLVALGSSTAIAHDWYPISCCSDKDCHPLREESGETVTESPEGWKLWDGRIIARGIAKLSPDRRFHLCETSAKTIICFFAPPGGS</sequence>
<evidence type="ECO:0000313" key="2">
    <source>
        <dbReference type="EMBL" id="RDI59851.1"/>
    </source>
</evidence>
<dbReference type="AlphaFoldDB" id="A0A370HPG9"/>
<keyword evidence="1" id="KW-0732">Signal</keyword>
<dbReference type="OrthoDB" id="7871245at2"/>
<dbReference type="EMBL" id="QQBB01000003">
    <property type="protein sequence ID" value="RDI59851.1"/>
    <property type="molecule type" value="Genomic_DNA"/>
</dbReference>
<evidence type="ECO:0000256" key="1">
    <source>
        <dbReference type="SAM" id="SignalP"/>
    </source>
</evidence>
<name>A0A370HPG9_9HYPH</name>
<feature type="chain" id="PRO_5016943048" evidence="1">
    <location>
        <begin position="24"/>
        <end position="96"/>
    </location>
</feature>
<gene>
    <name evidence="2" type="ORF">DES45_103107</name>
</gene>
<protein>
    <submittedName>
        <fullName evidence="2">Uncharacterized protein</fullName>
    </submittedName>
</protein>
<organism evidence="2 3">
    <name type="scientific">Microvirga subterranea</name>
    <dbReference type="NCBI Taxonomy" id="186651"/>
    <lineage>
        <taxon>Bacteria</taxon>
        <taxon>Pseudomonadati</taxon>
        <taxon>Pseudomonadota</taxon>
        <taxon>Alphaproteobacteria</taxon>
        <taxon>Hyphomicrobiales</taxon>
        <taxon>Methylobacteriaceae</taxon>
        <taxon>Microvirga</taxon>
    </lineage>
</organism>